<dbReference type="RefSeq" id="WP_020938675.1">
    <property type="nucleotide sequence ID" value="NC_021985.1"/>
</dbReference>
<feature type="compositionally biased region" description="Basic and acidic residues" evidence="1">
    <location>
        <begin position="138"/>
        <end position="147"/>
    </location>
</feature>
<dbReference type="Pfam" id="PF26056">
    <property type="entry name" value="DUF8017"/>
    <property type="match status" value="1"/>
</dbReference>
<keyword evidence="2" id="KW-1133">Transmembrane helix</keyword>
<protein>
    <recommendedName>
        <fullName evidence="3">DUF8017 domain-containing protein</fullName>
    </recommendedName>
</protein>
<evidence type="ECO:0000313" key="5">
    <source>
        <dbReference type="Proteomes" id="UP000015423"/>
    </source>
</evidence>
<feature type="region of interest" description="Disordered" evidence="1">
    <location>
        <begin position="1"/>
        <end position="82"/>
    </location>
</feature>
<reference evidence="4 5" key="2">
    <citation type="journal article" date="2013" name="J. Biotechnol.">
        <title>Complete genome sequence of the kirromycin producer Streptomyces collinus Tu 365 consisting of a linear chromosome and two linear plasmids.</title>
        <authorList>
            <person name="Ruckert C."/>
            <person name="Szczepanowski R."/>
            <person name="Albersmeier A."/>
            <person name="Goesmann A."/>
            <person name="Iftime D."/>
            <person name="Musiol E.M."/>
            <person name="Blin K."/>
            <person name="Wohlleben W."/>
            <person name="Puhler A."/>
            <person name="Kalinowski J."/>
            <person name="Weber T."/>
        </authorList>
    </citation>
    <scope>NUCLEOTIDE SEQUENCE [LARGE SCALE GENOMIC DNA]</scope>
    <source>
        <strain evidence="5">DSM 40733 / Tue 365</strain>
    </source>
</reference>
<proteinExistence type="predicted"/>
<dbReference type="EMBL" id="CP006259">
    <property type="protein sequence ID" value="AGS68191.1"/>
    <property type="molecule type" value="Genomic_DNA"/>
</dbReference>
<evidence type="ECO:0000256" key="1">
    <source>
        <dbReference type="SAM" id="MobiDB-lite"/>
    </source>
</evidence>
<feature type="region of interest" description="Disordered" evidence="1">
    <location>
        <begin position="112"/>
        <end position="151"/>
    </location>
</feature>
<feature type="compositionally biased region" description="Low complexity" evidence="1">
    <location>
        <begin position="1"/>
        <end position="67"/>
    </location>
</feature>
<dbReference type="eggNOG" id="ENOG50334MA">
    <property type="taxonomic scope" value="Bacteria"/>
</dbReference>
<keyword evidence="2" id="KW-0812">Transmembrane</keyword>
<evidence type="ECO:0000256" key="2">
    <source>
        <dbReference type="SAM" id="Phobius"/>
    </source>
</evidence>
<name>S5UQQ7_STRC3</name>
<feature type="compositionally biased region" description="Low complexity" evidence="1">
    <location>
        <begin position="121"/>
        <end position="135"/>
    </location>
</feature>
<dbReference type="SUPFAM" id="SSF81995">
    <property type="entry name" value="beta-sandwich domain of Sec23/24"/>
    <property type="match status" value="1"/>
</dbReference>
<dbReference type="KEGG" id="sci:B446_06835"/>
<dbReference type="STRING" id="1214242.B446_06835"/>
<dbReference type="AlphaFoldDB" id="S5UQQ7"/>
<gene>
    <name evidence="4" type="ORF">B446_06835</name>
</gene>
<dbReference type="InterPro" id="IPR058330">
    <property type="entry name" value="DUF8017"/>
</dbReference>
<dbReference type="Proteomes" id="UP000015423">
    <property type="component" value="Chromosome"/>
</dbReference>
<keyword evidence="5" id="KW-1185">Reference proteome</keyword>
<keyword evidence="2" id="KW-0472">Membrane</keyword>
<evidence type="ECO:0000313" key="4">
    <source>
        <dbReference type="EMBL" id="AGS68191.1"/>
    </source>
</evidence>
<evidence type="ECO:0000259" key="3">
    <source>
        <dbReference type="Pfam" id="PF26056"/>
    </source>
</evidence>
<dbReference type="PATRIC" id="fig|1214242.5.peg.1419"/>
<sequence>MWPGQQPPGGEQNPQHNPQQNPYQQPGYQQPNPYQQPGYQQPGPQQPGYQQPGPYAQQQPQWGAPTPAGAPQPSPAGGGGGGGNRTKVVAIVAAAAVVVAAGVTGFLVLGGKDKKDEADKPSSPASSSSSPSASASDDDPRGGDTDKPTIAGWKVVVNPKWGVAFDVPPEWEVQATGLAVNFDFPKSEKDKGITMSGLAEYKSKWCTSDDDKDGRTEDTPLAVVGTKGASGAKNTDEIAVNTAPWWVYGAYTMPDKKSITWDKKATSFTTTSGIEGSYAWARSTDTPHKGKCASDGQSLTFGFQNSLHNYVSFDFYGATGVKGEVSKATVLKVLGTIRLHGTPTND</sequence>
<feature type="transmembrane region" description="Helical" evidence="2">
    <location>
        <begin position="88"/>
        <end position="110"/>
    </location>
</feature>
<organism evidence="4 5">
    <name type="scientific">Streptomyces collinus (strain DSM 40733 / Tue 365)</name>
    <dbReference type="NCBI Taxonomy" id="1214242"/>
    <lineage>
        <taxon>Bacteria</taxon>
        <taxon>Bacillati</taxon>
        <taxon>Actinomycetota</taxon>
        <taxon>Actinomycetes</taxon>
        <taxon>Kitasatosporales</taxon>
        <taxon>Streptomycetaceae</taxon>
        <taxon>Streptomyces</taxon>
    </lineage>
</organism>
<feature type="domain" description="DUF8017" evidence="3">
    <location>
        <begin position="147"/>
        <end position="341"/>
    </location>
</feature>
<reference evidence="5" key="1">
    <citation type="submission" date="2012-10" db="EMBL/GenBank/DDBJ databases">
        <title>The complete genome sequence of Streptomyces collinus Tu 365.</title>
        <authorList>
            <person name="Ruckert C."/>
            <person name="Szczepanowski R."/>
            <person name="Goesmann A."/>
            <person name="Pross E.K."/>
            <person name="Musiol E.M."/>
            <person name="Blin K."/>
            <person name="Wohlleben W."/>
            <person name="Puhler A."/>
            <person name="Weber T."/>
            <person name="Kalinowski J."/>
        </authorList>
    </citation>
    <scope>NUCLEOTIDE SEQUENCE [LARGE SCALE GENOMIC DNA]</scope>
    <source>
        <strain evidence="5">DSM 40733 / Tue 365</strain>
    </source>
</reference>
<dbReference type="HOGENOM" id="CLU_070075_0_0_11"/>
<accession>S5UQQ7</accession>